<reference evidence="2 3" key="1">
    <citation type="submission" date="2018-04" db="EMBL/GenBank/DDBJ databases">
        <title>Novel Campyloabacter and Helicobacter Species and Strains.</title>
        <authorList>
            <person name="Mannion A.J."/>
            <person name="Shen Z."/>
            <person name="Fox J.G."/>
        </authorList>
    </citation>
    <scope>NUCLEOTIDE SEQUENCE [LARGE SCALE GENOMIC DNA]</scope>
    <source>
        <strain evidence="2 3">MIT 17-337</strain>
    </source>
</reference>
<dbReference type="EMBL" id="NXLQ01000071">
    <property type="protein sequence ID" value="RDU60934.1"/>
    <property type="molecule type" value="Genomic_DNA"/>
</dbReference>
<evidence type="ECO:0000313" key="3">
    <source>
        <dbReference type="Proteomes" id="UP000256379"/>
    </source>
</evidence>
<evidence type="ECO:0000256" key="1">
    <source>
        <dbReference type="SAM" id="Coils"/>
    </source>
</evidence>
<dbReference type="AlphaFoldDB" id="A0A3D8I854"/>
<feature type="coiled-coil region" evidence="1">
    <location>
        <begin position="292"/>
        <end position="352"/>
    </location>
</feature>
<name>A0A3D8I854_9HELI</name>
<comment type="caution">
    <text evidence="2">The sequence shown here is derived from an EMBL/GenBank/DDBJ whole genome shotgun (WGS) entry which is preliminary data.</text>
</comment>
<evidence type="ECO:0000313" key="2">
    <source>
        <dbReference type="EMBL" id="RDU60934.1"/>
    </source>
</evidence>
<organism evidence="2 3">
    <name type="scientific">Helicobacter didelphidarum</name>
    <dbReference type="NCBI Taxonomy" id="2040648"/>
    <lineage>
        <taxon>Bacteria</taxon>
        <taxon>Pseudomonadati</taxon>
        <taxon>Campylobacterota</taxon>
        <taxon>Epsilonproteobacteria</taxon>
        <taxon>Campylobacterales</taxon>
        <taxon>Helicobacteraceae</taxon>
        <taxon>Helicobacter</taxon>
    </lineage>
</organism>
<dbReference type="OrthoDB" id="5329660at2"/>
<dbReference type="RefSeq" id="WP_147290038.1">
    <property type="nucleotide sequence ID" value="NZ_NXLQ01000071.1"/>
</dbReference>
<sequence length="727" mass="85408">MINTSNTKQIHIDHTQSAFKTLGKDEFTKITNAFLGEERYCINYNITEDKKDINTAIKEMFDNERNDIHKKLTKMLQDKKILCYENKIYTKEGVAFFLLYLQNRNVYQYKHARNFFIWVLESKVPNYFLLWFGFRYYVNLASKTKAIQNFKDAILQSCLIDIGLDAKNFSLSNEKSLQSFINIFAYLNFTIKKDYLVESLKNKDFTYLQTIQYNDYGIVTEYIVTKLSSQSSKDKRFIYPQAINNYIDTNNLKTFEEIINPVLKSVKIIPKEQQFILSFIFTPFDYTSFGGIIDKTDNIATLAKEIQKIQDKYKNKLKWISKKETPFNILTKEELKEVITRYTKQYENINQLLMSADKNISLFIFILQNFKNSLKFYQPFFNNKKEKDKPIYIPYTFISLPNNTIDCEQLFSSCKLFLYIKDKDEFLPIATNKLLPIDTNKLSVIDKSSSITYEFKDIKSTQNIENILHIQTHDNHTLKLYNFIKITDCINQYDEQNNIVTFSANTSLFNIQLQIELIKKHIIERSSHSNFTLKLAQLQIAPYDYRNPKTHNKTMQNKIFNTIYLHNCENRKVYQSTLLKKVKDEDSNGFGTYEVEFNIELIDDKNCNLNQRTTKLIIATQNLSTKQQIIKGKNNSLAIKDFSTADFHHTGNVAIISLTCKEKNEYIKSKQPFIFTKRVSMQEFRDSLYKDKSNIIARMSSNPLAVFFESHTNTSNTKLDAKNPLIL</sequence>
<keyword evidence="1" id="KW-0175">Coiled coil</keyword>
<protein>
    <submittedName>
        <fullName evidence="2">Uncharacterized protein</fullName>
    </submittedName>
</protein>
<keyword evidence="3" id="KW-1185">Reference proteome</keyword>
<feature type="non-terminal residue" evidence="2">
    <location>
        <position position="727"/>
    </location>
</feature>
<proteinExistence type="predicted"/>
<dbReference type="Proteomes" id="UP000256379">
    <property type="component" value="Unassembled WGS sequence"/>
</dbReference>
<accession>A0A3D8I854</accession>
<gene>
    <name evidence="2" type="ORF">CQA53_10510</name>
</gene>